<dbReference type="STRING" id="1915309.AXG55_05075"/>
<dbReference type="PROSITE" id="PS50111">
    <property type="entry name" value="CHEMOTAXIS_TRANSDUC_2"/>
    <property type="match status" value="1"/>
</dbReference>
<keyword evidence="4" id="KW-0812">Transmembrane</keyword>
<gene>
    <name evidence="6" type="ORF">AXG55_05075</name>
</gene>
<keyword evidence="3" id="KW-0807">Transducer</keyword>
<dbReference type="InterPro" id="IPR024478">
    <property type="entry name" value="HlyB_4HB_MCP"/>
</dbReference>
<dbReference type="KEGG" id="saqi:AXG55_05075"/>
<dbReference type="GO" id="GO:0005886">
    <property type="term" value="C:plasma membrane"/>
    <property type="evidence" value="ECO:0007669"/>
    <property type="project" value="TreeGrafter"/>
</dbReference>
<reference evidence="6 7" key="1">
    <citation type="submission" date="2016-10" db="EMBL/GenBank/DDBJ databases">
        <title>Silvanigrella aquatica sp. nov., isolated from a freshwater lake located in the Black Forest, Germany, description of Silvanigrellaceae fam. nov., Silvanigrellales ord. nov., reclassification of the order Bdellovibrionales in the class Oligoflexia, reclassification of the families Bacteriovoracaceae and Halobacteriovoraceae in the new order Bacteriovoracales ord. nov., and reclassification of the family Pseudobacteriovoracaceae in the order Oligoflexiales.</title>
        <authorList>
            <person name="Hahn M.W."/>
            <person name="Schmidt J."/>
            <person name="Koll U."/>
            <person name="Rohde M."/>
            <person name="Verbag S."/>
            <person name="Pitt A."/>
            <person name="Nakai R."/>
            <person name="Naganuma T."/>
            <person name="Lang E."/>
        </authorList>
    </citation>
    <scope>NUCLEOTIDE SEQUENCE [LARGE SCALE GENOMIC DNA]</scope>
    <source>
        <strain evidence="6 7">MWH-Nonnen-W8red</strain>
    </source>
</reference>
<dbReference type="SUPFAM" id="SSF58104">
    <property type="entry name" value="Methyl-accepting chemotaxis protein (MCP) signaling domain"/>
    <property type="match status" value="1"/>
</dbReference>
<dbReference type="AlphaFoldDB" id="A0A1L4CZD6"/>
<evidence type="ECO:0000259" key="5">
    <source>
        <dbReference type="PROSITE" id="PS50111"/>
    </source>
</evidence>
<dbReference type="PRINTS" id="PR00260">
    <property type="entry name" value="CHEMTRNSDUCR"/>
</dbReference>
<evidence type="ECO:0000313" key="7">
    <source>
        <dbReference type="Proteomes" id="UP000184731"/>
    </source>
</evidence>
<keyword evidence="4" id="KW-0472">Membrane</keyword>
<name>A0A1L4CZD6_9BACT</name>
<evidence type="ECO:0000313" key="6">
    <source>
        <dbReference type="EMBL" id="APJ03308.1"/>
    </source>
</evidence>
<dbReference type="PANTHER" id="PTHR43531">
    <property type="entry name" value="PROTEIN ICFG"/>
    <property type="match status" value="1"/>
</dbReference>
<dbReference type="GO" id="GO:0004888">
    <property type="term" value="F:transmembrane signaling receptor activity"/>
    <property type="evidence" value="ECO:0007669"/>
    <property type="project" value="InterPro"/>
</dbReference>
<feature type="transmembrane region" description="Helical" evidence="4">
    <location>
        <begin position="189"/>
        <end position="212"/>
    </location>
</feature>
<dbReference type="PANTHER" id="PTHR43531:SF11">
    <property type="entry name" value="METHYL-ACCEPTING CHEMOTAXIS PROTEIN 3"/>
    <property type="match status" value="1"/>
</dbReference>
<dbReference type="Pfam" id="PF12729">
    <property type="entry name" value="4HB_MCP_1"/>
    <property type="match status" value="1"/>
</dbReference>
<keyword evidence="7" id="KW-1185">Reference proteome</keyword>
<dbReference type="Pfam" id="PF00015">
    <property type="entry name" value="MCPsignal"/>
    <property type="match status" value="1"/>
</dbReference>
<dbReference type="SMART" id="SM00283">
    <property type="entry name" value="MA"/>
    <property type="match status" value="1"/>
</dbReference>
<dbReference type="GO" id="GO:0007165">
    <property type="term" value="P:signal transduction"/>
    <property type="evidence" value="ECO:0007669"/>
    <property type="project" value="UniProtKB-KW"/>
</dbReference>
<dbReference type="Proteomes" id="UP000184731">
    <property type="component" value="Chromosome"/>
</dbReference>
<dbReference type="InterPro" id="IPR051310">
    <property type="entry name" value="MCP_chemotaxis"/>
</dbReference>
<feature type="transmembrane region" description="Helical" evidence="4">
    <location>
        <begin position="12"/>
        <end position="30"/>
    </location>
</feature>
<protein>
    <recommendedName>
        <fullName evidence="5">Methyl-accepting transducer domain-containing protein</fullName>
    </recommendedName>
</protein>
<evidence type="ECO:0000256" key="1">
    <source>
        <dbReference type="ARBA" id="ARBA00022500"/>
    </source>
</evidence>
<proteinExistence type="inferred from homology"/>
<accession>A0A1L4CZD6</accession>
<dbReference type="Gene3D" id="1.10.287.950">
    <property type="entry name" value="Methyl-accepting chemotaxis protein"/>
    <property type="match status" value="1"/>
</dbReference>
<feature type="domain" description="Methyl-accepting transducer" evidence="5">
    <location>
        <begin position="229"/>
        <end position="458"/>
    </location>
</feature>
<evidence type="ECO:0000256" key="3">
    <source>
        <dbReference type="PROSITE-ProRule" id="PRU00284"/>
    </source>
</evidence>
<comment type="similarity">
    <text evidence="2">Belongs to the methyl-accepting chemotaxis (MCP) protein family.</text>
</comment>
<evidence type="ECO:0000256" key="2">
    <source>
        <dbReference type="ARBA" id="ARBA00029447"/>
    </source>
</evidence>
<dbReference type="OrthoDB" id="4514964at2"/>
<sequence length="501" mass="54834">MEKKSLAFKLNISVLVLFLLILIAGIYAIIMINKSQEFAQETGTNWLPSVKSISQISDAYGNASRRHVSIIGSYGTKHSAEETKVDLEKLQEFLKILDERFEKHKKIVDPGEETKALNELIENWTKVKVTMKEDLNLAQAGKGKESFQHFYANTLPLFLGSRQLITNLSKINNTGAIESTKQGSYFTKITNIIMSIIGVISIIIGIFILQLIKKSTTSIAIATENLKKQSIATNQIAASLKNESKSLSESVSEQAASVHETTAAINEITSMVNRTAENAKESTNVATSASEKAEQGQVTMKKLVSAMETIQESNAQLQNIAVIINQINSKTAVINDIVSKTELLSLNASIESARAGEYGKGFAVVAEEVGNLAKISGKSANEIQELITKSQEEVNKILDLTKERVEEGKKVTAEAQESFLKISEDISNMSTVIQQISEATREQEIGVRQISTAMTNIDRATQNSQVAVNTTAESSHVLVSQSEQLDKTTKDVEFLIEGSNN</sequence>
<keyword evidence="4" id="KW-1133">Transmembrane helix</keyword>
<dbReference type="EMBL" id="CP017834">
    <property type="protein sequence ID" value="APJ03308.1"/>
    <property type="molecule type" value="Genomic_DNA"/>
</dbReference>
<organism evidence="6 7">
    <name type="scientific">Silvanigrella aquatica</name>
    <dbReference type="NCBI Taxonomy" id="1915309"/>
    <lineage>
        <taxon>Bacteria</taxon>
        <taxon>Pseudomonadati</taxon>
        <taxon>Bdellovibrionota</taxon>
        <taxon>Oligoflexia</taxon>
        <taxon>Silvanigrellales</taxon>
        <taxon>Silvanigrellaceae</taxon>
        <taxon>Silvanigrella</taxon>
    </lineage>
</organism>
<dbReference type="InterPro" id="IPR004090">
    <property type="entry name" value="Chemotax_Me-accpt_rcpt"/>
</dbReference>
<keyword evidence="1" id="KW-0145">Chemotaxis</keyword>
<dbReference type="RefSeq" id="WP_148697039.1">
    <property type="nucleotide sequence ID" value="NZ_CP017834.1"/>
</dbReference>
<dbReference type="GO" id="GO:0006935">
    <property type="term" value="P:chemotaxis"/>
    <property type="evidence" value="ECO:0007669"/>
    <property type="project" value="UniProtKB-KW"/>
</dbReference>
<evidence type="ECO:0000256" key="4">
    <source>
        <dbReference type="SAM" id="Phobius"/>
    </source>
</evidence>
<dbReference type="InterPro" id="IPR004089">
    <property type="entry name" value="MCPsignal_dom"/>
</dbReference>